<feature type="region of interest" description="Disordered" evidence="1">
    <location>
        <begin position="479"/>
        <end position="508"/>
    </location>
</feature>
<accession>A0ABP0CC30</accession>
<comment type="caution">
    <text evidence="2">The sequence shown here is derived from an EMBL/GenBank/DDBJ whole genome shotgun (WGS) entry which is preliminary data.</text>
</comment>
<dbReference type="EMBL" id="CAWUHD010000087">
    <property type="protein sequence ID" value="CAK7229584.1"/>
    <property type="molecule type" value="Genomic_DNA"/>
</dbReference>
<feature type="compositionally biased region" description="Acidic residues" evidence="1">
    <location>
        <begin position="483"/>
        <end position="508"/>
    </location>
</feature>
<feature type="region of interest" description="Disordered" evidence="1">
    <location>
        <begin position="1"/>
        <end position="107"/>
    </location>
</feature>
<feature type="compositionally biased region" description="Basic residues" evidence="1">
    <location>
        <begin position="1"/>
        <end position="10"/>
    </location>
</feature>
<organism evidence="2 3">
    <name type="scientific">Sporothrix eucalyptigena</name>
    <dbReference type="NCBI Taxonomy" id="1812306"/>
    <lineage>
        <taxon>Eukaryota</taxon>
        <taxon>Fungi</taxon>
        <taxon>Dikarya</taxon>
        <taxon>Ascomycota</taxon>
        <taxon>Pezizomycotina</taxon>
        <taxon>Sordariomycetes</taxon>
        <taxon>Sordariomycetidae</taxon>
        <taxon>Ophiostomatales</taxon>
        <taxon>Ophiostomataceae</taxon>
        <taxon>Sporothrix</taxon>
    </lineage>
</organism>
<sequence length="508" mass="57298">MAKRHKCKAKKTGDGRRNRSLSRLTDVHDEYQDEQPPETPKRIPETTKKSRPKEPLATAEPTTPSKEALQHKVFTPEMKQGMGHDDAKEVAAAEVSPSKPTAEKLEEENDQVAILEATFRNVKRNERALQAQLRAVTDQIAILSNKWSEGKLDMPRHLYAEQRKKSLLLQQELMSRLALLWSKGAALAGSWASDMITEGVKRDAIEDWAVIKGLLRNYPDLEGGRKTLRPSRTEAQQRLFRTKLESAYGSGPGAGFKMSYCPIAQTRVSGTVAAHIVNVNVGGRTAGALFGDGLDHIWSPRNGLIIDGEYEQLLDNDKALILPVSFLSCGKKHDNNNEEQPEEFVFHLLTKDIGDAPTFVWGYDTLHNRKLKFLNKFRPSRRYLFFKAVVTLLRRRRADIDGHWNDLADLPDIGKTMWATLGPYLKNSILYRFAREVGCLTKQDAERFWAVDTQAAFAAMNISARDERKADGLALEASVGTIQDEEHDGEEEEDDENFVSDDEDPFRI</sequence>
<evidence type="ECO:0000313" key="2">
    <source>
        <dbReference type="EMBL" id="CAK7229584.1"/>
    </source>
</evidence>
<feature type="compositionally biased region" description="Basic and acidic residues" evidence="1">
    <location>
        <begin position="82"/>
        <end position="91"/>
    </location>
</feature>
<reference evidence="2 3" key="1">
    <citation type="submission" date="2024-01" db="EMBL/GenBank/DDBJ databases">
        <authorList>
            <person name="Allen C."/>
            <person name="Tagirdzhanova G."/>
        </authorList>
    </citation>
    <scope>NUCLEOTIDE SEQUENCE [LARGE SCALE GENOMIC DNA]</scope>
</reference>
<protein>
    <recommendedName>
        <fullName evidence="4">HNH nuclease domain-containing protein</fullName>
    </recommendedName>
</protein>
<keyword evidence="3" id="KW-1185">Reference proteome</keyword>
<name>A0ABP0CC30_9PEZI</name>
<feature type="compositionally biased region" description="Basic and acidic residues" evidence="1">
    <location>
        <begin position="39"/>
        <end position="54"/>
    </location>
</feature>
<proteinExistence type="predicted"/>
<dbReference type="Proteomes" id="UP001642482">
    <property type="component" value="Unassembled WGS sequence"/>
</dbReference>
<gene>
    <name evidence="2" type="ORF">SEUCBS140593_007294</name>
</gene>
<evidence type="ECO:0000313" key="3">
    <source>
        <dbReference type="Proteomes" id="UP001642482"/>
    </source>
</evidence>
<evidence type="ECO:0000256" key="1">
    <source>
        <dbReference type="SAM" id="MobiDB-lite"/>
    </source>
</evidence>
<evidence type="ECO:0008006" key="4">
    <source>
        <dbReference type="Google" id="ProtNLM"/>
    </source>
</evidence>